<comment type="similarity">
    <text evidence="1">Belongs to the DNA polymerase type-Y family.</text>
</comment>
<evidence type="ECO:0000256" key="10">
    <source>
        <dbReference type="ARBA" id="ARBA00022932"/>
    </source>
</evidence>
<keyword evidence="10" id="KW-0239">DNA-directed DNA polymerase</keyword>
<dbReference type="InterPro" id="IPR043128">
    <property type="entry name" value="Rev_trsase/Diguanyl_cyclase"/>
</dbReference>
<keyword evidence="6" id="KW-0235">DNA replication</keyword>
<evidence type="ECO:0000313" key="15">
    <source>
        <dbReference type="Proteomes" id="UP000248857"/>
    </source>
</evidence>
<dbReference type="GO" id="GO:0003887">
    <property type="term" value="F:DNA-directed DNA polymerase activity"/>
    <property type="evidence" value="ECO:0007669"/>
    <property type="project" value="UniProtKB-KW"/>
</dbReference>
<dbReference type="CDD" id="cd03586">
    <property type="entry name" value="PolY_Pol_IV_kappa"/>
    <property type="match status" value="1"/>
</dbReference>
<dbReference type="InterPro" id="IPR043502">
    <property type="entry name" value="DNA/RNA_pol_sf"/>
</dbReference>
<dbReference type="PROSITE" id="PS50173">
    <property type="entry name" value="UMUC"/>
    <property type="match status" value="1"/>
</dbReference>
<comment type="caution">
    <text evidence="14">The sequence shown here is derived from an EMBL/GenBank/DDBJ whole genome shotgun (WGS) entry which is preliminary data.</text>
</comment>
<evidence type="ECO:0000256" key="11">
    <source>
        <dbReference type="ARBA" id="ARBA00023204"/>
    </source>
</evidence>
<keyword evidence="7" id="KW-0479">Metal-binding</keyword>
<evidence type="ECO:0000259" key="13">
    <source>
        <dbReference type="PROSITE" id="PS50173"/>
    </source>
</evidence>
<dbReference type="FunFam" id="3.30.1490.100:FF:000004">
    <property type="entry name" value="DNA polymerase IV"/>
    <property type="match status" value="1"/>
</dbReference>
<dbReference type="Gene3D" id="3.30.1490.100">
    <property type="entry name" value="DNA polymerase, Y-family, little finger domain"/>
    <property type="match status" value="1"/>
</dbReference>
<dbReference type="Gene3D" id="3.30.70.270">
    <property type="match status" value="1"/>
</dbReference>
<evidence type="ECO:0000256" key="4">
    <source>
        <dbReference type="ARBA" id="ARBA00022679"/>
    </source>
</evidence>
<dbReference type="Pfam" id="PF00817">
    <property type="entry name" value="IMS"/>
    <property type="match status" value="1"/>
</dbReference>
<keyword evidence="15" id="KW-1185">Reference proteome</keyword>
<keyword evidence="3" id="KW-0515">Mutator protein</keyword>
<dbReference type="RefSeq" id="WP_233501909.1">
    <property type="nucleotide sequence ID" value="NZ_CAWNWM010000043.1"/>
</dbReference>
<dbReference type="InterPro" id="IPR001126">
    <property type="entry name" value="UmuC"/>
</dbReference>
<proteinExistence type="inferred from homology"/>
<dbReference type="InterPro" id="IPR017961">
    <property type="entry name" value="DNA_pol_Y-fam_little_finger"/>
</dbReference>
<evidence type="ECO:0000256" key="1">
    <source>
        <dbReference type="ARBA" id="ARBA00010945"/>
    </source>
</evidence>
<dbReference type="SUPFAM" id="SSF56672">
    <property type="entry name" value="DNA/RNA polymerases"/>
    <property type="match status" value="1"/>
</dbReference>
<dbReference type="InterPro" id="IPR022880">
    <property type="entry name" value="DNApol_IV"/>
</dbReference>
<keyword evidence="8" id="KW-0227">DNA damage</keyword>
<sequence>MPSRTAAQCCSELIFVRPRFDAYREASQQIRAIFKSYTELMEPVSLDEAYLDVTENKHDIPSTTAIAQKIKQAIHKETQLTASAGVSINKFLAKMASDLDKPDGLSVILPEAAADFVQKLAIEKFHGIGKMTARKMHELGMHTGADPRLRSEAFLVEQFGKVGHHCFSIARARDDRPIIANRVRKSMGAERSFAEDLTDQKQMMEALNEIARILHQRLEESESKGHTLTLKVKFDDYQQSTRARTLEYCIDSYRLIKNMGHELLVSNIEENQPVRLLGLTVSNLGGQESGPMQLSLDLRLPELSVQRRW</sequence>
<dbReference type="PANTHER" id="PTHR11076:SF33">
    <property type="entry name" value="DNA POLYMERASE KAPPA"/>
    <property type="match status" value="1"/>
</dbReference>
<keyword evidence="5 14" id="KW-0548">Nucleotidyltransferase</keyword>
<comment type="catalytic activity">
    <reaction evidence="12">
        <text>DNA(n) + a 2'-deoxyribonucleoside 5'-triphosphate = DNA(n+1) + diphosphate</text>
        <dbReference type="Rhea" id="RHEA:22508"/>
        <dbReference type="Rhea" id="RHEA-COMP:17339"/>
        <dbReference type="Rhea" id="RHEA-COMP:17340"/>
        <dbReference type="ChEBI" id="CHEBI:33019"/>
        <dbReference type="ChEBI" id="CHEBI:61560"/>
        <dbReference type="ChEBI" id="CHEBI:173112"/>
        <dbReference type="EC" id="2.7.7.7"/>
    </reaction>
</comment>
<keyword evidence="9" id="KW-0460">Magnesium</keyword>
<evidence type="ECO:0000256" key="5">
    <source>
        <dbReference type="ARBA" id="ARBA00022695"/>
    </source>
</evidence>
<evidence type="ECO:0000313" key="14">
    <source>
        <dbReference type="EMBL" id="PZD70334.1"/>
    </source>
</evidence>
<organism evidence="14 15">
    <name type="scientific">Acaryochloris thomasi RCC1774</name>
    <dbReference type="NCBI Taxonomy" id="1764569"/>
    <lineage>
        <taxon>Bacteria</taxon>
        <taxon>Bacillati</taxon>
        <taxon>Cyanobacteriota</taxon>
        <taxon>Cyanophyceae</taxon>
        <taxon>Acaryochloridales</taxon>
        <taxon>Acaryochloridaceae</taxon>
        <taxon>Acaryochloris</taxon>
        <taxon>Acaryochloris thomasi</taxon>
    </lineage>
</organism>
<dbReference type="GO" id="GO:0003684">
    <property type="term" value="F:damaged DNA binding"/>
    <property type="evidence" value="ECO:0007669"/>
    <property type="project" value="InterPro"/>
</dbReference>
<dbReference type="GO" id="GO:0046872">
    <property type="term" value="F:metal ion binding"/>
    <property type="evidence" value="ECO:0007669"/>
    <property type="project" value="UniProtKB-KW"/>
</dbReference>
<dbReference type="GO" id="GO:0042276">
    <property type="term" value="P:error-prone translesion synthesis"/>
    <property type="evidence" value="ECO:0007669"/>
    <property type="project" value="TreeGrafter"/>
</dbReference>
<evidence type="ECO:0000256" key="7">
    <source>
        <dbReference type="ARBA" id="ARBA00022723"/>
    </source>
</evidence>
<reference evidence="14 15" key="1">
    <citation type="journal article" date="2018" name="Sci. Rep.">
        <title>A novel species of the marine cyanobacterium Acaryochloris with a unique pigment content and lifestyle.</title>
        <authorList>
            <person name="Partensky F."/>
            <person name="Six C."/>
            <person name="Ratin M."/>
            <person name="Garczarek L."/>
            <person name="Vaulot D."/>
            <person name="Probert I."/>
            <person name="Calteau A."/>
            <person name="Gourvil P."/>
            <person name="Marie D."/>
            <person name="Grebert T."/>
            <person name="Bouchier C."/>
            <person name="Le Panse S."/>
            <person name="Gachenot M."/>
            <person name="Rodriguez F."/>
            <person name="Garrido J.L."/>
        </authorList>
    </citation>
    <scope>NUCLEOTIDE SEQUENCE [LARGE SCALE GENOMIC DNA]</scope>
    <source>
        <strain evidence="14 15">RCC1774</strain>
    </source>
</reference>
<evidence type="ECO:0000256" key="2">
    <source>
        <dbReference type="ARBA" id="ARBA00012417"/>
    </source>
</evidence>
<dbReference type="GO" id="GO:0009432">
    <property type="term" value="P:SOS response"/>
    <property type="evidence" value="ECO:0007669"/>
    <property type="project" value="TreeGrafter"/>
</dbReference>
<dbReference type="GO" id="GO:0006260">
    <property type="term" value="P:DNA replication"/>
    <property type="evidence" value="ECO:0007669"/>
    <property type="project" value="UniProtKB-KW"/>
</dbReference>
<dbReference type="InterPro" id="IPR050116">
    <property type="entry name" value="DNA_polymerase-Y"/>
</dbReference>
<dbReference type="InterPro" id="IPR036775">
    <property type="entry name" value="DNA_pol_Y-fam_lit_finger_sf"/>
</dbReference>
<feature type="domain" description="UmuC" evidence="13">
    <location>
        <begin position="1"/>
        <end position="129"/>
    </location>
</feature>
<protein>
    <recommendedName>
        <fullName evidence="2">DNA-directed DNA polymerase</fullName>
        <ecNumber evidence="2">2.7.7.7</ecNumber>
    </recommendedName>
</protein>
<dbReference type="Proteomes" id="UP000248857">
    <property type="component" value="Unassembled WGS sequence"/>
</dbReference>
<evidence type="ECO:0000256" key="9">
    <source>
        <dbReference type="ARBA" id="ARBA00022842"/>
    </source>
</evidence>
<gene>
    <name evidence="14" type="primary">dinB_6</name>
    <name evidence="14" type="ORF">C1752_14079</name>
</gene>
<dbReference type="NCBIfam" id="NF002677">
    <property type="entry name" value="PRK02406.1"/>
    <property type="match status" value="1"/>
</dbReference>
<evidence type="ECO:0000256" key="8">
    <source>
        <dbReference type="ARBA" id="ARBA00022763"/>
    </source>
</evidence>
<evidence type="ECO:0000256" key="3">
    <source>
        <dbReference type="ARBA" id="ARBA00022457"/>
    </source>
</evidence>
<dbReference type="GO" id="GO:0005829">
    <property type="term" value="C:cytosol"/>
    <property type="evidence" value="ECO:0007669"/>
    <property type="project" value="TreeGrafter"/>
</dbReference>
<dbReference type="PANTHER" id="PTHR11076">
    <property type="entry name" value="DNA REPAIR POLYMERASE UMUC / TRANSFERASE FAMILY MEMBER"/>
    <property type="match status" value="1"/>
</dbReference>
<dbReference type="AlphaFoldDB" id="A0A2W1JJA2"/>
<evidence type="ECO:0000256" key="6">
    <source>
        <dbReference type="ARBA" id="ARBA00022705"/>
    </source>
</evidence>
<dbReference type="SUPFAM" id="SSF100879">
    <property type="entry name" value="Lesion bypass DNA polymerase (Y-family), little finger domain"/>
    <property type="match status" value="1"/>
</dbReference>
<dbReference type="EC" id="2.7.7.7" evidence="2"/>
<dbReference type="Pfam" id="PF11799">
    <property type="entry name" value="IMS_C"/>
    <property type="match status" value="1"/>
</dbReference>
<dbReference type="Gene3D" id="1.10.150.20">
    <property type="entry name" value="5' to 3' exonuclease, C-terminal subdomain"/>
    <property type="match status" value="1"/>
</dbReference>
<dbReference type="GO" id="GO:0006281">
    <property type="term" value="P:DNA repair"/>
    <property type="evidence" value="ECO:0007669"/>
    <property type="project" value="UniProtKB-KW"/>
</dbReference>
<name>A0A2W1JJA2_9CYAN</name>
<keyword evidence="11" id="KW-0234">DNA repair</keyword>
<keyword evidence="4 14" id="KW-0808">Transferase</keyword>
<evidence type="ECO:0000256" key="12">
    <source>
        <dbReference type="ARBA" id="ARBA00049244"/>
    </source>
</evidence>
<dbReference type="EMBL" id="PQWO01000043">
    <property type="protein sequence ID" value="PZD70334.1"/>
    <property type="molecule type" value="Genomic_DNA"/>
</dbReference>
<accession>A0A2W1JJA2</accession>